<dbReference type="EMBL" id="CP165625">
    <property type="protein sequence ID" value="XDU95046.1"/>
    <property type="molecule type" value="Genomic_DNA"/>
</dbReference>
<reference evidence="2" key="1">
    <citation type="submission" date="2024-07" db="EMBL/GenBank/DDBJ databases">
        <authorList>
            <person name="Biller S.J."/>
        </authorList>
    </citation>
    <scope>NUCLEOTIDE SEQUENCE</scope>
    <source>
        <strain evidence="2">WC2409</strain>
    </source>
</reference>
<evidence type="ECO:0000259" key="1">
    <source>
        <dbReference type="Pfam" id="PF18942"/>
    </source>
</evidence>
<dbReference type="Gene3D" id="2.60.120.200">
    <property type="match status" value="1"/>
</dbReference>
<dbReference type="AlphaFoldDB" id="A0AB39W147"/>
<protein>
    <submittedName>
        <fullName evidence="2">DUF5689 domain-containing protein</fullName>
    </submittedName>
</protein>
<gene>
    <name evidence="2" type="ORF">AB3G34_14275</name>
</gene>
<feature type="domain" description="DUF5689" evidence="1">
    <location>
        <begin position="41"/>
        <end position="271"/>
    </location>
</feature>
<evidence type="ECO:0000313" key="2">
    <source>
        <dbReference type="EMBL" id="XDU95046.1"/>
    </source>
</evidence>
<accession>A0AB39W147</accession>
<dbReference type="RefSeq" id="WP_369752838.1">
    <property type="nucleotide sequence ID" value="NZ_CP165625.1"/>
</dbReference>
<dbReference type="InterPro" id="IPR043744">
    <property type="entry name" value="DUF5689"/>
</dbReference>
<dbReference type="NCBIfam" id="NF038128">
    <property type="entry name" value="choice_anch_J"/>
    <property type="match status" value="1"/>
</dbReference>
<dbReference type="PROSITE" id="PS51257">
    <property type="entry name" value="PROKAR_LIPOPROTEIN"/>
    <property type="match status" value="1"/>
</dbReference>
<proteinExistence type="predicted"/>
<dbReference type="Pfam" id="PF18942">
    <property type="entry name" value="DUF5689"/>
    <property type="match status" value="1"/>
</dbReference>
<sequence length="451" mass="49635">MKTIYYTIISLLVLVIFFSSCISDEVTVPKLTCNQPDLIVNKTVAEVHSTAAAIVSQYLYDDVIEAYVVSTDEFGNFFKTISFQTLATATSPAIGFSVPIDVTNAYVDFRLGNKVYVKLKNQYTDINYGSLRIGGIYVNTYNEGAVGRLSQTDYKNVLHASCTTLTEDQLVRSISIADLLQDSNLNTLVELSDVQFTEAAIGRHYFEEANNIGGATNWSLVDKQGNQVIFRTSSYADFAGKLVPDGSGKVRGVLTKFGSDYQLIARSEKDVVMTGIRKAPFFAEDFKNVVDKSNLSLPGWANIVQSGTLFWKGTVYSGNGYAEFNISGTKVNSNIAWLISPKIDMDMHTNEVLTFRTAQHHLDVDSPLNTLEVYVSTNFDGLNVKTATWIPVSVILPKQATPWYQFVGSGGVDLSSYKGKINIAFKYIGSGKNLALDGAFQVDDVQIYGDK</sequence>
<name>A0AB39W147_9FLAO</name>
<organism evidence="2">
    <name type="scientific">Flavobacterium sp. WC2409</name>
    <dbReference type="NCBI Taxonomy" id="3234139"/>
    <lineage>
        <taxon>Bacteria</taxon>
        <taxon>Pseudomonadati</taxon>
        <taxon>Bacteroidota</taxon>
        <taxon>Flavobacteriia</taxon>
        <taxon>Flavobacteriales</taxon>
        <taxon>Flavobacteriaceae</taxon>
        <taxon>Flavobacterium</taxon>
    </lineage>
</organism>